<keyword evidence="6" id="KW-0406">Ion transport</keyword>
<evidence type="ECO:0000256" key="2">
    <source>
        <dbReference type="ARBA" id="ARBA00022448"/>
    </source>
</evidence>
<keyword evidence="3" id="KW-1003">Cell membrane</keyword>
<feature type="transmembrane region" description="Helical" evidence="8">
    <location>
        <begin position="368"/>
        <end position="387"/>
    </location>
</feature>
<feature type="transmembrane region" description="Helical" evidence="8">
    <location>
        <begin position="393"/>
        <end position="410"/>
    </location>
</feature>
<evidence type="ECO:0000256" key="4">
    <source>
        <dbReference type="ARBA" id="ARBA00022692"/>
    </source>
</evidence>
<feature type="transmembrane region" description="Helical" evidence="8">
    <location>
        <begin position="311"/>
        <end position="335"/>
    </location>
</feature>
<feature type="transmembrane region" description="Helical" evidence="8">
    <location>
        <begin position="422"/>
        <end position="441"/>
    </location>
</feature>
<evidence type="ECO:0000256" key="7">
    <source>
        <dbReference type="ARBA" id="ARBA00023136"/>
    </source>
</evidence>
<dbReference type="GO" id="GO:0005886">
    <property type="term" value="C:plasma membrane"/>
    <property type="evidence" value="ECO:0007669"/>
    <property type="project" value="UniProtKB-SubCell"/>
</dbReference>
<keyword evidence="5 8" id="KW-1133">Transmembrane helix</keyword>
<gene>
    <name evidence="9" type="ORF">AP75_01520</name>
</gene>
<dbReference type="PANTHER" id="PTHR32024">
    <property type="entry name" value="TRK SYSTEM POTASSIUM UPTAKE PROTEIN TRKG-RELATED"/>
    <property type="match status" value="1"/>
</dbReference>
<evidence type="ECO:0000256" key="3">
    <source>
        <dbReference type="ARBA" id="ARBA00022475"/>
    </source>
</evidence>
<feature type="transmembrane region" description="Helical" evidence="8">
    <location>
        <begin position="133"/>
        <end position="152"/>
    </location>
</feature>
<keyword evidence="7 8" id="KW-0472">Membrane</keyword>
<protein>
    <recommendedName>
        <fullName evidence="11">ATPase</fullName>
    </recommendedName>
</protein>
<evidence type="ECO:0000256" key="6">
    <source>
        <dbReference type="ARBA" id="ARBA00023065"/>
    </source>
</evidence>
<dbReference type="PANTHER" id="PTHR32024:SF1">
    <property type="entry name" value="KTR SYSTEM POTASSIUM UPTAKE PROTEIN B"/>
    <property type="match status" value="1"/>
</dbReference>
<dbReference type="Pfam" id="PF02386">
    <property type="entry name" value="TrkH"/>
    <property type="match status" value="1"/>
</dbReference>
<keyword evidence="10" id="KW-1185">Reference proteome</keyword>
<comment type="caution">
    <text evidence="9">The sequence shown here is derived from an EMBL/GenBank/DDBJ whole genome shotgun (WGS) entry which is preliminary data.</text>
</comment>
<dbReference type="GO" id="GO:0008324">
    <property type="term" value="F:monoatomic cation transmembrane transporter activity"/>
    <property type="evidence" value="ECO:0007669"/>
    <property type="project" value="InterPro"/>
</dbReference>
<keyword evidence="2" id="KW-0813">Transport</keyword>
<dbReference type="InterPro" id="IPR003445">
    <property type="entry name" value="Cat_transpt"/>
</dbReference>
<dbReference type="AlphaFoldDB" id="A0A246BBY8"/>
<organism evidence="9 10">
    <name type="scientific">Kaistella haifensis DSM 19056</name>
    <dbReference type="NCBI Taxonomy" id="1450526"/>
    <lineage>
        <taxon>Bacteria</taxon>
        <taxon>Pseudomonadati</taxon>
        <taxon>Bacteroidota</taxon>
        <taxon>Flavobacteriia</taxon>
        <taxon>Flavobacteriales</taxon>
        <taxon>Weeksellaceae</taxon>
        <taxon>Chryseobacterium group</taxon>
        <taxon>Kaistella</taxon>
    </lineage>
</organism>
<evidence type="ECO:0000256" key="1">
    <source>
        <dbReference type="ARBA" id="ARBA00004651"/>
    </source>
</evidence>
<dbReference type="RefSeq" id="WP_088263450.1">
    <property type="nucleotide sequence ID" value="NZ_JASZ02000002.1"/>
</dbReference>
<feature type="transmembrane region" description="Helical" evidence="8">
    <location>
        <begin position="247"/>
        <end position="266"/>
    </location>
</feature>
<evidence type="ECO:0008006" key="11">
    <source>
        <dbReference type="Google" id="ProtNLM"/>
    </source>
</evidence>
<feature type="transmembrane region" description="Helical" evidence="8">
    <location>
        <begin position="487"/>
        <end position="507"/>
    </location>
</feature>
<dbReference type="EMBL" id="JASZ02000002">
    <property type="protein sequence ID" value="OWK99193.1"/>
    <property type="molecule type" value="Genomic_DNA"/>
</dbReference>
<feature type="transmembrane region" description="Helical" evidence="8">
    <location>
        <begin position="104"/>
        <end position="121"/>
    </location>
</feature>
<dbReference type="GO" id="GO:0030001">
    <property type="term" value="P:metal ion transport"/>
    <property type="evidence" value="ECO:0007669"/>
    <property type="project" value="UniProtKB-ARBA"/>
</dbReference>
<evidence type="ECO:0000256" key="5">
    <source>
        <dbReference type="ARBA" id="ARBA00022989"/>
    </source>
</evidence>
<reference evidence="9 10" key="1">
    <citation type="submission" date="2017-05" db="EMBL/GenBank/DDBJ databases">
        <title>Genome of Chryseobacterium haifense.</title>
        <authorList>
            <person name="Newman J.D."/>
        </authorList>
    </citation>
    <scope>NUCLEOTIDE SEQUENCE [LARGE SCALE GENOMIC DNA]</scope>
    <source>
        <strain evidence="9 10">DSM 19056</strain>
    </source>
</reference>
<feature type="transmembrane region" description="Helical" evidence="8">
    <location>
        <begin position="67"/>
        <end position="84"/>
    </location>
</feature>
<feature type="transmembrane region" description="Helical" evidence="8">
    <location>
        <begin position="544"/>
        <end position="565"/>
    </location>
</feature>
<evidence type="ECO:0000313" key="10">
    <source>
        <dbReference type="Proteomes" id="UP000197587"/>
    </source>
</evidence>
<feature type="transmembrane region" description="Helical" evidence="8">
    <location>
        <begin position="447"/>
        <end position="466"/>
    </location>
</feature>
<keyword evidence="4 8" id="KW-0812">Transmembrane</keyword>
<evidence type="ECO:0000313" key="9">
    <source>
        <dbReference type="EMBL" id="OWK99193.1"/>
    </source>
</evidence>
<feature type="transmembrane region" description="Helical" evidence="8">
    <location>
        <begin position="35"/>
        <end position="55"/>
    </location>
</feature>
<proteinExistence type="predicted"/>
<dbReference type="Proteomes" id="UP000197587">
    <property type="component" value="Unassembled WGS sequence"/>
</dbReference>
<comment type="subcellular location">
    <subcellularLocation>
        <location evidence="1">Cell membrane</location>
        <topology evidence="1">Multi-pass membrane protein</topology>
    </subcellularLocation>
</comment>
<sequence length="583" mass="65459">MWNNRLNTISFYTSFIAFGLMIVEAGFYTELLYRSQVIFFYDVSFLLTIFNILYYNMYKKNTATRKLWPLEILIILLVILYYAARLEYNFFDSRNLRLVNQRLLYLLITLCFIRDFSCLHINFKRAFINPAQLFISSFIGIIFLGTAMLLMPNATTKGITVLDALFTSTSAVCVTGLVTLDTAKDFTVFGKIIILALIQTGGLGIMTFASYFSYFFRGDSSFENQISISEMTSSDKLGDVFNTLKRVLVITVTVELVGAALIYLSLDLSLLGNSINNGIMFSVFHSISAFCNAGFSTLTGGLSEPGYELNYALHVVIAFLFIFGGLGFPIVYNVYKFIRHLFQNILLSKITKEKYRYTPWVININSRIILITTAILLVVGTVLIYLFEKDGSLKNHTYFGTVVEAFFISASNRTAGFNTVNMVSLSGPTMMICLLLMWIGASPASTGGGIKTTTFAIAILNIIAFARGKNRTEVYRREISDNSVKRAFAIIALSLMIIGIAIFLLVLTEKDKDLMSLAFEVFSAYSTVGLSLNLTPTLTPAGKIIIIAVMFIGRVSMLSLLIALVKRERYFNYRYPKEEIMIN</sequence>
<accession>A0A246BBY8</accession>
<feature type="transmembrane region" description="Helical" evidence="8">
    <location>
        <begin position="9"/>
        <end position="29"/>
    </location>
</feature>
<feature type="transmembrane region" description="Helical" evidence="8">
    <location>
        <begin position="158"/>
        <end position="180"/>
    </location>
</feature>
<name>A0A246BBY8_9FLAO</name>
<feature type="transmembrane region" description="Helical" evidence="8">
    <location>
        <begin position="278"/>
        <end position="299"/>
    </location>
</feature>
<feature type="transmembrane region" description="Helical" evidence="8">
    <location>
        <begin position="192"/>
        <end position="214"/>
    </location>
</feature>
<evidence type="ECO:0000256" key="8">
    <source>
        <dbReference type="SAM" id="Phobius"/>
    </source>
</evidence>